<keyword evidence="3" id="KW-1185">Reference proteome</keyword>
<dbReference type="RefSeq" id="XP_012177601.1">
    <property type="nucleotide sequence ID" value="XM_012322211.1"/>
</dbReference>
<dbReference type="OrthoDB" id="2791063at2759"/>
<dbReference type="GeneID" id="24093229"/>
<dbReference type="STRING" id="599839.J7SCQ2"/>
<evidence type="ECO:0000313" key="3">
    <source>
        <dbReference type="Proteomes" id="UP000006352"/>
    </source>
</evidence>
<proteinExistence type="predicted"/>
<name>J7SCQ2_9APHY</name>
<accession>J7SCQ2</accession>
<evidence type="ECO:0000259" key="1">
    <source>
        <dbReference type="Pfam" id="PF14737"/>
    </source>
</evidence>
<dbReference type="EMBL" id="HE796876">
    <property type="protein sequence ID" value="CCL98318.1"/>
    <property type="molecule type" value="Genomic_DNA"/>
</dbReference>
<sequence>MAFSSNVGPAVESVNMWGNMPAIDLLNLLQKEGTLDDDMAIAFIASGDMRDVVRTVNELPLEYTGELTILINDRNHIVLSRNLALLLLLGTLEDKRRAADIAAHFWYSAFVPELYHTQLQLVMRKALEFIPHHTGDVTCTLTPTSRVEGCIGQVAASYLGLCSIISTAYDANDALNELSRARLVETSEDGLHRQYWPLESSHRLAYHEFRKYGLLLPFGAANAHFDHPNRLLFSLDGKWMQPDRVNPLNGWHIPSVIKTGKKHGALPMDIYGCLYFYVTDQLREFAERLTKLRITFKMFGMDASKLALELKSGRLETHGIPANFRFDRIDVSNLMDTHYLGVRPVIQSWGPLLKKTEHATLVGHFINWVLGHPKAVPGHHDIARIKKKCEEENLGPAVPPESSRNVHDAHLERSAIFFTSAYHVLYDSSGPFQEYLSNHNIHTALRKTGLKLKRHHDLVPHRLEGSFKVPSAVPSFRDARSWYQNVTTSDHTWSERYIELTWA</sequence>
<dbReference type="HOGENOM" id="CLU_018400_1_0_1"/>
<dbReference type="Proteomes" id="UP000006352">
    <property type="component" value="Unassembled WGS sequence"/>
</dbReference>
<organism evidence="2 3">
    <name type="scientific">Fibroporia radiculosa</name>
    <dbReference type="NCBI Taxonomy" id="599839"/>
    <lineage>
        <taxon>Eukaryota</taxon>
        <taxon>Fungi</taxon>
        <taxon>Dikarya</taxon>
        <taxon>Basidiomycota</taxon>
        <taxon>Agaricomycotina</taxon>
        <taxon>Agaricomycetes</taxon>
        <taxon>Polyporales</taxon>
        <taxon>Fibroporiaceae</taxon>
        <taxon>Fibroporia</taxon>
    </lineage>
</organism>
<reference evidence="2 3" key="1">
    <citation type="journal article" date="2012" name="Appl. Environ. Microbiol.">
        <title>Short-read sequencing for genomic analysis of the brown rot fungus Fibroporia radiculosa.</title>
        <authorList>
            <person name="Tang J.D."/>
            <person name="Perkins A.D."/>
            <person name="Sonstegard T.S."/>
            <person name="Schroeder S.G."/>
            <person name="Burgess S.C."/>
            <person name="Diehl S.V."/>
        </authorList>
    </citation>
    <scope>NUCLEOTIDE SEQUENCE [LARGE SCALE GENOMIC DNA]</scope>
    <source>
        <strain evidence="2 3">TFFH 294</strain>
    </source>
</reference>
<feature type="domain" description="DUF4470" evidence="1">
    <location>
        <begin position="16"/>
        <end position="111"/>
    </location>
</feature>
<evidence type="ECO:0000313" key="2">
    <source>
        <dbReference type="EMBL" id="CCL98318.1"/>
    </source>
</evidence>
<dbReference type="InterPro" id="IPR027974">
    <property type="entry name" value="DUF4470"/>
</dbReference>
<gene>
    <name evidence="2" type="ORF">FIBRA_00312</name>
</gene>
<dbReference type="InParanoid" id="J7SCQ2"/>
<protein>
    <recommendedName>
        <fullName evidence="1">DUF4470 domain-containing protein</fullName>
    </recommendedName>
</protein>
<dbReference type="AlphaFoldDB" id="J7SCQ2"/>
<dbReference type="Pfam" id="PF14737">
    <property type="entry name" value="DUF4470"/>
    <property type="match status" value="1"/>
</dbReference>